<dbReference type="EMBL" id="VWFC01000060">
    <property type="protein sequence ID" value="KAB1318510.1"/>
    <property type="molecule type" value="Genomic_DNA"/>
</dbReference>
<dbReference type="Pfam" id="PF18911">
    <property type="entry name" value="PKD_4"/>
    <property type="match status" value="1"/>
</dbReference>
<dbReference type="PANTHER" id="PTHR44394:SF1">
    <property type="entry name" value="BETA-ALANINE-ACTIVATING ENZYME"/>
    <property type="match status" value="1"/>
</dbReference>
<dbReference type="InterPro" id="IPR013783">
    <property type="entry name" value="Ig-like_fold"/>
</dbReference>
<dbReference type="SMART" id="SM00564">
    <property type="entry name" value="PQQ"/>
    <property type="match status" value="7"/>
</dbReference>
<dbReference type="SUPFAM" id="SSF49299">
    <property type="entry name" value="PKD domain"/>
    <property type="match status" value="1"/>
</dbReference>
<reference evidence="1 2" key="1">
    <citation type="journal article" date="2019" name="Nat. Med.">
        <title>A library of human gut bacterial isolates paired with longitudinal multiomics data enables mechanistic microbiome research.</title>
        <authorList>
            <person name="Poyet M."/>
            <person name="Groussin M."/>
            <person name="Gibbons S.M."/>
            <person name="Avila-Pacheco J."/>
            <person name="Jiang X."/>
            <person name="Kearney S.M."/>
            <person name="Perrotta A.R."/>
            <person name="Berdy B."/>
            <person name="Zhao S."/>
            <person name="Lieberman T.D."/>
            <person name="Swanson P.K."/>
            <person name="Smith M."/>
            <person name="Roesemann S."/>
            <person name="Alexander J.E."/>
            <person name="Rich S.A."/>
            <person name="Livny J."/>
            <person name="Vlamakis H."/>
            <person name="Clish C."/>
            <person name="Bullock K."/>
            <person name="Deik A."/>
            <person name="Scott J."/>
            <person name="Pierce K.A."/>
            <person name="Xavier R.J."/>
            <person name="Alm E.J."/>
        </authorList>
    </citation>
    <scope>NUCLEOTIDE SEQUENCE [LARGE SCALE GENOMIC DNA]</scope>
    <source>
        <strain evidence="1 2">BIOML-A2</strain>
    </source>
</reference>
<dbReference type="Gene3D" id="2.130.10.10">
    <property type="entry name" value="YVTN repeat-like/Quinoprotein amine dehydrogenase"/>
    <property type="match status" value="1"/>
</dbReference>
<dbReference type="GO" id="GO:0043041">
    <property type="term" value="P:amino acid activation for nonribosomal peptide biosynthetic process"/>
    <property type="evidence" value="ECO:0007669"/>
    <property type="project" value="TreeGrafter"/>
</dbReference>
<dbReference type="InterPro" id="IPR052091">
    <property type="entry name" value="Beta-ala_Activ/Resist"/>
</dbReference>
<dbReference type="InterPro" id="IPR018391">
    <property type="entry name" value="PQQ_b-propeller_rpt"/>
</dbReference>
<gene>
    <name evidence="1" type="ORF">F3B53_25590</name>
</gene>
<name>A0A139LN73_BACOV</name>
<evidence type="ECO:0000313" key="2">
    <source>
        <dbReference type="Proteomes" id="UP000375690"/>
    </source>
</evidence>
<dbReference type="PANTHER" id="PTHR44394">
    <property type="entry name" value="BETA-ALANINE-ACTIVATING ENZYME"/>
    <property type="match status" value="1"/>
</dbReference>
<comment type="caution">
    <text evidence="1">The sequence shown here is derived from an EMBL/GenBank/DDBJ whole genome shotgun (WGS) entry which is preliminary data.</text>
</comment>
<dbReference type="AlphaFoldDB" id="A0A139LN73"/>
<dbReference type="InterPro" id="IPR000601">
    <property type="entry name" value="PKD_dom"/>
</dbReference>
<dbReference type="InterPro" id="IPR035986">
    <property type="entry name" value="PKD_dom_sf"/>
</dbReference>
<dbReference type="CDD" id="cd00146">
    <property type="entry name" value="PKD"/>
    <property type="match status" value="1"/>
</dbReference>
<dbReference type="SMART" id="SM00089">
    <property type="entry name" value="PKD"/>
    <property type="match status" value="1"/>
</dbReference>
<dbReference type="Gene3D" id="2.60.40.10">
    <property type="entry name" value="Immunoglobulins"/>
    <property type="match status" value="1"/>
</dbReference>
<dbReference type="InterPro" id="IPR022409">
    <property type="entry name" value="PKD/Chitinase_dom"/>
</dbReference>
<dbReference type="InterPro" id="IPR011047">
    <property type="entry name" value="Quinoprotein_ADH-like_sf"/>
</dbReference>
<sequence>MIIMCMTTIKNKVRICPFIYIVCLLLFAACSNEDNAGKDIPSATFSIAPERGQIEGEIQFTNASYGGSGNFTYVWDFGDGTTSTEENPKHVYNEKGIFVVSLTITDSSGRSNLYRKTIEITDKVVEKGDLTLLWTSSTHLAKLVSNSAALSPDEKTVYINSNDHILHSYDVTSGIEKWSFDMTDPSWGAQATGGSNMTPSVDTDGTIYIGTGDGSNGKLFAINPDGNKKWITFNDPTTGFWNKGNAANAKMRSVSPAFDDKYVYCGNGGSTGSMIAVDKTTGNRVSYLTNADGTSGPAGGVYAGPVISKQGMMYIMCTNYGMFGVAKATMAKDDNTFSPWAWRAFDSGLNSGCHASMAIDNEGNVYGMIYTSDLTTTIYSVASDGSVRWTTPIENTGKQDQGGVVIGTDGTVYTSLKSQGDMPGGIVALSAGGTIKWQYEISESVSSTPVIDKDGHILFGTERGNFYILDANGTDAIAVLDVAGAIANSESAYASEWAATQGKFWSSPVVDADGTIYVAITNTQDESKSLLVALSSKYVKGLPTTGWPMRAKDAQHTATVK</sequence>
<dbReference type="Gene3D" id="2.40.10.480">
    <property type="match status" value="1"/>
</dbReference>
<dbReference type="SUPFAM" id="SSF50998">
    <property type="entry name" value="Quinoprotein alcohol dehydrogenase-like"/>
    <property type="match status" value="1"/>
</dbReference>
<dbReference type="Proteomes" id="UP000375690">
    <property type="component" value="Unassembled WGS sequence"/>
</dbReference>
<protein>
    <submittedName>
        <fullName evidence="1">PQQ-binding-like beta-propeller repeat protein</fullName>
    </submittedName>
</protein>
<dbReference type="STRING" id="28116.Bovatus_03398"/>
<dbReference type="InterPro" id="IPR002372">
    <property type="entry name" value="PQQ_rpt_dom"/>
</dbReference>
<proteinExistence type="predicted"/>
<evidence type="ECO:0000313" key="1">
    <source>
        <dbReference type="EMBL" id="KAB1318510.1"/>
    </source>
</evidence>
<dbReference type="InterPro" id="IPR015943">
    <property type="entry name" value="WD40/YVTN_repeat-like_dom_sf"/>
</dbReference>
<dbReference type="Pfam" id="PF13360">
    <property type="entry name" value="PQQ_2"/>
    <property type="match status" value="2"/>
</dbReference>
<organism evidence="1 2">
    <name type="scientific">Bacteroides ovatus</name>
    <dbReference type="NCBI Taxonomy" id="28116"/>
    <lineage>
        <taxon>Bacteria</taxon>
        <taxon>Pseudomonadati</taxon>
        <taxon>Bacteroidota</taxon>
        <taxon>Bacteroidia</taxon>
        <taxon>Bacteroidales</taxon>
        <taxon>Bacteroidaceae</taxon>
        <taxon>Bacteroides</taxon>
    </lineage>
</organism>
<dbReference type="PROSITE" id="PS50093">
    <property type="entry name" value="PKD"/>
    <property type="match status" value="1"/>
</dbReference>
<accession>A0A139LN73</accession>